<accession>A0ABQ7HYZ2</accession>
<evidence type="ECO:0000313" key="4">
    <source>
        <dbReference type="Proteomes" id="UP001516464"/>
    </source>
</evidence>
<evidence type="ECO:0000259" key="2">
    <source>
        <dbReference type="Pfam" id="PF10382"/>
    </source>
</evidence>
<dbReference type="EMBL" id="SBIQ01000089">
    <property type="protein sequence ID" value="KAF7683414.1"/>
    <property type="molecule type" value="Genomic_DNA"/>
</dbReference>
<protein>
    <submittedName>
        <fullName evidence="3">Protein ZGRF1</fullName>
    </submittedName>
</protein>
<dbReference type="InterPro" id="IPR018838">
    <property type="entry name" value="ZGRF1-like_N"/>
</dbReference>
<evidence type="ECO:0000256" key="1">
    <source>
        <dbReference type="SAM" id="MobiDB-lite"/>
    </source>
</evidence>
<sequence length="135" mass="15810">MIECIYTNQKKKKQKLWKDGFIMLVNNKMSLYDEEKKKIYTFVCKEIMPEIETAQYLIYIDNMGNIVDSGCNKEINDNIDERNNINYMSSVNNRSNINVKNNLDSTNNDDTSDDDAIKPSYIKGRSKDEILDLFK</sequence>
<name>A0ABQ7HYZ2_9MICR</name>
<dbReference type="Pfam" id="PF10382">
    <property type="entry name" value="ZGRF1-like_N"/>
    <property type="match status" value="1"/>
</dbReference>
<comment type="caution">
    <text evidence="3">The sequence shown here is derived from an EMBL/GenBank/DDBJ whole genome shotgun (WGS) entry which is preliminary data.</text>
</comment>
<organism evidence="3 4">
    <name type="scientific">Astathelohania contejeani</name>
    <dbReference type="NCBI Taxonomy" id="164912"/>
    <lineage>
        <taxon>Eukaryota</taxon>
        <taxon>Fungi</taxon>
        <taxon>Fungi incertae sedis</taxon>
        <taxon>Microsporidia</taxon>
        <taxon>Astathelohaniidae</taxon>
        <taxon>Astathelohania</taxon>
    </lineage>
</organism>
<dbReference type="Proteomes" id="UP001516464">
    <property type="component" value="Unassembled WGS sequence"/>
</dbReference>
<feature type="domain" description="5'-3' DNA helicase ZGRF1-like N-terminal" evidence="2">
    <location>
        <begin position="3"/>
        <end position="62"/>
    </location>
</feature>
<keyword evidence="4" id="KW-1185">Reference proteome</keyword>
<feature type="compositionally biased region" description="Low complexity" evidence="1">
    <location>
        <begin position="98"/>
        <end position="109"/>
    </location>
</feature>
<evidence type="ECO:0000313" key="3">
    <source>
        <dbReference type="EMBL" id="KAF7683414.1"/>
    </source>
</evidence>
<gene>
    <name evidence="3" type="primary">ZGRF1</name>
    <name evidence="3" type="ORF">TCON_1375</name>
</gene>
<proteinExistence type="predicted"/>
<reference evidence="3 4" key="1">
    <citation type="submission" date="2019-01" db="EMBL/GenBank/DDBJ databases">
        <title>Genomes sequencing and comparative genomics of infectious freshwater microsporidia, Cucumispora dikerogammari and Thelohania contejeani.</title>
        <authorList>
            <person name="Cormier A."/>
            <person name="Giraud I."/>
            <person name="Wattier R."/>
            <person name="Teixeira M."/>
            <person name="Grandjean F."/>
            <person name="Rigaud T."/>
            <person name="Cordaux R."/>
        </authorList>
    </citation>
    <scope>NUCLEOTIDE SEQUENCE [LARGE SCALE GENOMIC DNA]</scope>
    <source>
        <strain evidence="3">T1</strain>
        <tissue evidence="3">Spores</tissue>
    </source>
</reference>
<feature type="region of interest" description="Disordered" evidence="1">
    <location>
        <begin position="98"/>
        <end position="119"/>
    </location>
</feature>